<reference evidence="11" key="1">
    <citation type="journal article" date="2002" name="Science">
        <title>The draft genome of Ciona intestinalis: insights into chordate and vertebrate origins.</title>
        <authorList>
            <person name="Dehal P."/>
            <person name="Satou Y."/>
            <person name="Campbell R.K."/>
            <person name="Chapman J."/>
            <person name="Degnan B."/>
            <person name="De Tomaso A."/>
            <person name="Davidson B."/>
            <person name="Di Gregorio A."/>
            <person name="Gelpke M."/>
            <person name="Goodstein D.M."/>
            <person name="Harafuji N."/>
            <person name="Hastings K.E."/>
            <person name="Ho I."/>
            <person name="Hotta K."/>
            <person name="Huang W."/>
            <person name="Kawashima T."/>
            <person name="Lemaire P."/>
            <person name="Martinez D."/>
            <person name="Meinertzhagen I.A."/>
            <person name="Necula S."/>
            <person name="Nonaka M."/>
            <person name="Putnam N."/>
            <person name="Rash S."/>
            <person name="Saiga H."/>
            <person name="Satake M."/>
            <person name="Terry A."/>
            <person name="Yamada L."/>
            <person name="Wang H.G."/>
            <person name="Awazu S."/>
            <person name="Azumi K."/>
            <person name="Boore J."/>
            <person name="Branno M."/>
            <person name="Chin-Bow S."/>
            <person name="DeSantis R."/>
            <person name="Doyle S."/>
            <person name="Francino P."/>
            <person name="Keys D.N."/>
            <person name="Haga S."/>
            <person name="Hayashi H."/>
            <person name="Hino K."/>
            <person name="Imai K.S."/>
            <person name="Inaba K."/>
            <person name="Kano S."/>
            <person name="Kobayashi K."/>
            <person name="Kobayashi M."/>
            <person name="Lee B.I."/>
            <person name="Makabe K.W."/>
            <person name="Manohar C."/>
            <person name="Matassi G."/>
            <person name="Medina M."/>
            <person name="Mochizuki Y."/>
            <person name="Mount S."/>
            <person name="Morishita T."/>
            <person name="Miura S."/>
            <person name="Nakayama A."/>
            <person name="Nishizaka S."/>
            <person name="Nomoto H."/>
            <person name="Ohta F."/>
            <person name="Oishi K."/>
            <person name="Rigoutsos I."/>
            <person name="Sano M."/>
            <person name="Sasaki A."/>
            <person name="Sasakura Y."/>
            <person name="Shoguchi E."/>
            <person name="Shin-i T."/>
            <person name="Spagnuolo A."/>
            <person name="Stainier D."/>
            <person name="Suzuki M.M."/>
            <person name="Tassy O."/>
            <person name="Takatori N."/>
            <person name="Tokuoka M."/>
            <person name="Yagi K."/>
            <person name="Yoshizaki F."/>
            <person name="Wada S."/>
            <person name="Zhang C."/>
            <person name="Hyatt P.D."/>
            <person name="Larimer F."/>
            <person name="Detter C."/>
            <person name="Doggett N."/>
            <person name="Glavina T."/>
            <person name="Hawkins T."/>
            <person name="Richardson P."/>
            <person name="Lucas S."/>
            <person name="Kohara Y."/>
            <person name="Levine M."/>
            <person name="Satoh N."/>
            <person name="Rokhsar D.S."/>
        </authorList>
    </citation>
    <scope>NUCLEOTIDE SEQUENCE [LARGE SCALE GENOMIC DNA]</scope>
</reference>
<dbReference type="HOGENOM" id="CLU_022731_1_2_1"/>
<evidence type="ECO:0000256" key="1">
    <source>
        <dbReference type="ARBA" id="ARBA00022574"/>
    </source>
</evidence>
<feature type="repeat" description="WD" evidence="7">
    <location>
        <begin position="395"/>
        <end position="413"/>
    </location>
</feature>
<keyword evidence="11" id="KW-1185">Reference proteome</keyword>
<dbReference type="Pfam" id="PF00400">
    <property type="entry name" value="WD40"/>
    <property type="match status" value="2"/>
</dbReference>
<evidence type="ECO:0000256" key="2">
    <source>
        <dbReference type="ARBA" id="ARBA00022737"/>
    </source>
</evidence>
<dbReference type="InterPro" id="IPR001680">
    <property type="entry name" value="WD40_rpt"/>
</dbReference>
<dbReference type="PROSITE" id="PS50082">
    <property type="entry name" value="WD_REPEATS_2"/>
    <property type="match status" value="1"/>
</dbReference>
<dbReference type="STRING" id="7719.ENSCINP00000009975"/>
<dbReference type="InterPro" id="IPR036322">
    <property type="entry name" value="WD40_repeat_dom_sf"/>
</dbReference>
<comment type="similarity">
    <text evidence="3">Belongs to the TCAB1 family.</text>
</comment>
<dbReference type="EMBL" id="EAAA01002584">
    <property type="status" value="NOT_ANNOTATED_CDS"/>
    <property type="molecule type" value="Genomic_DNA"/>
</dbReference>
<evidence type="ECO:0000259" key="9">
    <source>
        <dbReference type="Pfam" id="PF12894"/>
    </source>
</evidence>
<dbReference type="PROSITE" id="PS00678">
    <property type="entry name" value="WD_REPEATS_1"/>
    <property type="match status" value="1"/>
</dbReference>
<feature type="domain" description="Anaphase-promoting complex subunit 4-like WD40" evidence="9">
    <location>
        <begin position="287"/>
        <end position="343"/>
    </location>
</feature>
<accession>F6R982</accession>
<dbReference type="AlphaFoldDB" id="F6R982"/>
<dbReference type="InterPro" id="IPR015943">
    <property type="entry name" value="WD40/YVTN_repeat-like_dom_sf"/>
</dbReference>
<evidence type="ECO:0000256" key="3">
    <source>
        <dbReference type="ARBA" id="ARBA00038279"/>
    </source>
</evidence>
<comment type="subunit">
    <text evidence="6">Component of the telomerase holoenzyme complex composed of one molecule of TERT, one molecule of WRAP53/TCAB1, two molecules of H/ACA ribonucleoprotein complex subunits DKC1, NOP10, NHP2 and GAR1, and a telomerase RNA template component (TERC). The telomerase holoenzyme complex is associated with TEP1, SMG6/EST1A and POT1. Interacts with the chaperonin-containing T-complex (TRiC) complex; which mediates the folding of WRAP53/TCAB1. Interacts with COIL. Interacts with SMN1. Interacts with RNF8. Interacts with histone H2AX.</text>
</comment>
<keyword evidence="2" id="KW-0677">Repeat</keyword>
<feature type="compositionally biased region" description="Basic and acidic residues" evidence="8">
    <location>
        <begin position="8"/>
        <end position="24"/>
    </location>
</feature>
<dbReference type="PANTHER" id="PTHR13211:SF0">
    <property type="entry name" value="TELOMERASE CAJAL BODY PROTEIN 1"/>
    <property type="match status" value="1"/>
</dbReference>
<dbReference type="Pfam" id="PF12894">
    <property type="entry name" value="ANAPC4_WD40"/>
    <property type="match status" value="1"/>
</dbReference>
<name>F6R982_CIOIN</name>
<reference evidence="10" key="3">
    <citation type="submission" date="2025-08" db="UniProtKB">
        <authorList>
            <consortium name="Ensembl"/>
        </authorList>
    </citation>
    <scope>IDENTIFICATION</scope>
</reference>
<dbReference type="GeneTree" id="ENSGT00390000010169"/>
<dbReference type="GO" id="GO:0015030">
    <property type="term" value="C:Cajal body"/>
    <property type="evidence" value="ECO:0000318"/>
    <property type="project" value="GO_Central"/>
</dbReference>
<evidence type="ECO:0000256" key="6">
    <source>
        <dbReference type="ARBA" id="ARBA00046543"/>
    </source>
</evidence>
<feature type="region of interest" description="Disordered" evidence="8">
    <location>
        <begin position="1"/>
        <end position="45"/>
    </location>
</feature>
<evidence type="ECO:0000313" key="11">
    <source>
        <dbReference type="Proteomes" id="UP000008144"/>
    </source>
</evidence>
<organism evidence="10 11">
    <name type="scientific">Ciona intestinalis</name>
    <name type="common">Transparent sea squirt</name>
    <name type="synonym">Ascidia intestinalis</name>
    <dbReference type="NCBI Taxonomy" id="7719"/>
    <lineage>
        <taxon>Eukaryota</taxon>
        <taxon>Metazoa</taxon>
        <taxon>Chordata</taxon>
        <taxon>Tunicata</taxon>
        <taxon>Ascidiacea</taxon>
        <taxon>Phlebobranchia</taxon>
        <taxon>Cionidae</taxon>
        <taxon>Ciona</taxon>
    </lineage>
</organism>
<reference evidence="10" key="4">
    <citation type="submission" date="2025-09" db="UniProtKB">
        <authorList>
            <consortium name="Ensembl"/>
        </authorList>
    </citation>
    <scope>IDENTIFICATION</scope>
</reference>
<dbReference type="SUPFAM" id="SSF50978">
    <property type="entry name" value="WD40 repeat-like"/>
    <property type="match status" value="1"/>
</dbReference>
<dbReference type="InterPro" id="IPR024977">
    <property type="entry name" value="Apc4-like_WD40_dom"/>
</dbReference>
<dbReference type="PANTHER" id="PTHR13211">
    <property type="entry name" value="TELOMERASE CAJAL BODY PROTEIN 1"/>
    <property type="match status" value="1"/>
</dbReference>
<dbReference type="FunCoup" id="F6R982">
    <property type="interactions" value="214"/>
</dbReference>
<dbReference type="InterPro" id="IPR051150">
    <property type="entry name" value="SWT21/TCAB1_mRNA_Telomere"/>
</dbReference>
<dbReference type="InParanoid" id="F6R982"/>
<protein>
    <recommendedName>
        <fullName evidence="4">Telomerase Cajal body protein 1</fullName>
    </recommendedName>
    <alternativeName>
        <fullName evidence="5">WD repeat-containing protein 79</fullName>
    </alternativeName>
</protein>
<dbReference type="Ensembl" id="ENSCINT00000009975.3">
    <property type="protein sequence ID" value="ENSCINP00000009975.3"/>
    <property type="gene ID" value="ENSCING00000004821.3"/>
</dbReference>
<dbReference type="GO" id="GO:0003723">
    <property type="term" value="F:RNA binding"/>
    <property type="evidence" value="ECO:0000318"/>
    <property type="project" value="GO_Central"/>
</dbReference>
<evidence type="ECO:0000256" key="5">
    <source>
        <dbReference type="ARBA" id="ARBA00041558"/>
    </source>
</evidence>
<keyword evidence="1 7" id="KW-0853">WD repeat</keyword>
<dbReference type="SMART" id="SM00320">
    <property type="entry name" value="WD40"/>
    <property type="match status" value="6"/>
</dbReference>
<dbReference type="InterPro" id="IPR019775">
    <property type="entry name" value="WD40_repeat_CS"/>
</dbReference>
<evidence type="ECO:0000256" key="7">
    <source>
        <dbReference type="PROSITE-ProRule" id="PRU00221"/>
    </source>
</evidence>
<evidence type="ECO:0000256" key="4">
    <source>
        <dbReference type="ARBA" id="ARBA00040657"/>
    </source>
</evidence>
<dbReference type="Gene3D" id="2.130.10.10">
    <property type="entry name" value="YVTN repeat-like/Quinoprotein amine dehydrogenase"/>
    <property type="match status" value="2"/>
</dbReference>
<dbReference type="GO" id="GO:0030576">
    <property type="term" value="P:Cajal body organization"/>
    <property type="evidence" value="ECO:0000318"/>
    <property type="project" value="GO_Central"/>
</dbReference>
<proteinExistence type="inferred from homology"/>
<reference evidence="10" key="2">
    <citation type="journal article" date="2008" name="Genome Biol.">
        <title>Improved genome assembly and evidence-based global gene model set for the chordate Ciona intestinalis: new insight into intron and operon populations.</title>
        <authorList>
            <person name="Satou Y."/>
            <person name="Mineta K."/>
            <person name="Ogasawara M."/>
            <person name="Sasakura Y."/>
            <person name="Shoguchi E."/>
            <person name="Ueno K."/>
            <person name="Yamada L."/>
            <person name="Matsumoto J."/>
            <person name="Wasserscheid J."/>
            <person name="Dewar K."/>
            <person name="Wiley G.B."/>
            <person name="Macmil S.L."/>
            <person name="Roe B.A."/>
            <person name="Zeller R.W."/>
            <person name="Hastings K.E."/>
            <person name="Lemaire P."/>
            <person name="Lindquist E."/>
            <person name="Endo T."/>
            <person name="Hotta K."/>
            <person name="Inaba K."/>
        </authorList>
    </citation>
    <scope>NUCLEOTIDE SEQUENCE [LARGE SCALE GENOMIC DNA]</scope>
    <source>
        <strain evidence="10">wild type</strain>
    </source>
</reference>
<sequence length="433" mass="48234">MDTTVSDKTNHSKDSIIETMEKSTEPQPEPIGIEETPLQSPSNDGKINSDVTMQSYNEITIIPSLTTLNVPLVEDPALQPELNLISNTEIALDDPDTQINNSNGQVDNQHVPCQIKAENLMCKMLAKSIDSPNGNYLKGCKWSPDGLCFLVNSNDCCVKLFNTPSLCIKQERLKDEDNLKPCLKAVEPEIVYDFCWWPQMNSGDPATCCFATAAKDQPVHLWDAFTGELRASYIALNSVVEIQAVHSLAFCPDGQQLLCGCKRELVLFYTDRPGSDFEKWSTCRKNSSKKQNNIISSVEFGPDGTVFACGCYDGTVGLYSPMNGNMLEQFQAHKHGVTEIRFATDGIKLYSGARNEDLLKCWDIRYLTQPVFEVTRKVTTNQRVYFDLVQQQGHNEELLVSGGTDGVVRFWDVTKSFPAPCHTFTAHNDCVNG</sequence>
<evidence type="ECO:0000313" key="10">
    <source>
        <dbReference type="Ensembl" id="ENSCINP00000009975.3"/>
    </source>
</evidence>
<evidence type="ECO:0000256" key="8">
    <source>
        <dbReference type="SAM" id="MobiDB-lite"/>
    </source>
</evidence>
<dbReference type="Proteomes" id="UP000008144">
    <property type="component" value="Chromosome 8"/>
</dbReference>